<feature type="chain" id="PRO_5001505109" description="Bifunctional inhibitor/plant lipid transfer protein/seed storage helical domain-containing protein" evidence="10">
    <location>
        <begin position="24"/>
        <end position="165"/>
    </location>
</feature>
<evidence type="ECO:0000256" key="2">
    <source>
        <dbReference type="ARBA" id="ARBA00009748"/>
    </source>
</evidence>
<organism evidence="12 13">
    <name type="scientific">Erythranthe guttata</name>
    <name type="common">Yellow monkey flower</name>
    <name type="synonym">Mimulus guttatus</name>
    <dbReference type="NCBI Taxonomy" id="4155"/>
    <lineage>
        <taxon>Eukaryota</taxon>
        <taxon>Viridiplantae</taxon>
        <taxon>Streptophyta</taxon>
        <taxon>Embryophyta</taxon>
        <taxon>Tracheophyta</taxon>
        <taxon>Spermatophyta</taxon>
        <taxon>Magnoliopsida</taxon>
        <taxon>eudicotyledons</taxon>
        <taxon>Gunneridae</taxon>
        <taxon>Pentapetalae</taxon>
        <taxon>asterids</taxon>
        <taxon>lamiids</taxon>
        <taxon>Lamiales</taxon>
        <taxon>Phrymaceae</taxon>
        <taxon>Erythranthe</taxon>
    </lineage>
</organism>
<dbReference type="OMA" id="CAPLKEM"/>
<feature type="region of interest" description="Disordered" evidence="9">
    <location>
        <begin position="110"/>
        <end position="138"/>
    </location>
</feature>
<comment type="similarity">
    <text evidence="2">Belongs to the plant LTP family.</text>
</comment>
<evidence type="ECO:0000259" key="11">
    <source>
        <dbReference type="Pfam" id="PF14368"/>
    </source>
</evidence>
<dbReference type="PANTHER" id="PTHR33044">
    <property type="entry name" value="BIFUNCTIONAL INHIBITOR/LIPID-TRANSFER PROTEIN/SEED STORAGE 2S ALBUMIN SUPERFAMILY PROTEIN-RELATED"/>
    <property type="match status" value="1"/>
</dbReference>
<gene>
    <name evidence="12" type="ORF">MIMGU_mgv1a015208mg</name>
</gene>
<dbReference type="eggNOG" id="ENOG502S5G2">
    <property type="taxonomic scope" value="Eukaryota"/>
</dbReference>
<evidence type="ECO:0000313" key="13">
    <source>
        <dbReference type="Proteomes" id="UP000030748"/>
    </source>
</evidence>
<comment type="subcellular location">
    <subcellularLocation>
        <location evidence="1">Cell membrane</location>
        <topology evidence="1">Lipid-anchor</topology>
        <topology evidence="1">GPI-anchor</topology>
    </subcellularLocation>
</comment>
<evidence type="ECO:0000256" key="3">
    <source>
        <dbReference type="ARBA" id="ARBA00022475"/>
    </source>
</evidence>
<dbReference type="EMBL" id="KI630402">
    <property type="protein sequence ID" value="EYU40382.1"/>
    <property type="molecule type" value="Genomic_DNA"/>
</dbReference>
<dbReference type="GO" id="GO:0005886">
    <property type="term" value="C:plasma membrane"/>
    <property type="evidence" value="ECO:0007669"/>
    <property type="project" value="UniProtKB-SubCell"/>
</dbReference>
<dbReference type="InterPro" id="IPR036312">
    <property type="entry name" value="Bifun_inhib/LTP/seed_sf"/>
</dbReference>
<evidence type="ECO:0000256" key="7">
    <source>
        <dbReference type="ARBA" id="ARBA00023180"/>
    </source>
</evidence>
<evidence type="ECO:0000256" key="1">
    <source>
        <dbReference type="ARBA" id="ARBA00004609"/>
    </source>
</evidence>
<keyword evidence="6" id="KW-1015">Disulfide bond</keyword>
<evidence type="ECO:0000256" key="5">
    <source>
        <dbReference type="ARBA" id="ARBA00022729"/>
    </source>
</evidence>
<reference evidence="12 13" key="1">
    <citation type="journal article" date="2013" name="Proc. Natl. Acad. Sci. U.S.A.">
        <title>Fine-scale variation in meiotic recombination in Mimulus inferred from population shotgun sequencing.</title>
        <authorList>
            <person name="Hellsten U."/>
            <person name="Wright K.M."/>
            <person name="Jenkins J."/>
            <person name="Shu S."/>
            <person name="Yuan Y."/>
            <person name="Wessler S.R."/>
            <person name="Schmutz J."/>
            <person name="Willis J.H."/>
            <person name="Rokhsar D.S."/>
        </authorList>
    </citation>
    <scope>NUCLEOTIDE SEQUENCE [LARGE SCALE GENOMIC DNA]</scope>
    <source>
        <strain evidence="13">cv. DUN x IM62</strain>
    </source>
</reference>
<dbReference type="Proteomes" id="UP000030748">
    <property type="component" value="Unassembled WGS sequence"/>
</dbReference>
<dbReference type="InterPro" id="IPR016140">
    <property type="entry name" value="Bifunc_inhib/LTP/seed_store"/>
</dbReference>
<name>A0A022RIX4_ERYGU</name>
<evidence type="ECO:0000313" key="12">
    <source>
        <dbReference type="EMBL" id="EYU40382.1"/>
    </source>
</evidence>
<feature type="domain" description="Bifunctional inhibitor/plant lipid transfer protein/seed storage helical" evidence="11">
    <location>
        <begin position="28"/>
        <end position="106"/>
    </location>
</feature>
<keyword evidence="3" id="KW-1003">Cell membrane</keyword>
<evidence type="ECO:0000256" key="6">
    <source>
        <dbReference type="ARBA" id="ARBA00023157"/>
    </source>
</evidence>
<keyword evidence="4" id="KW-0472">Membrane</keyword>
<evidence type="ECO:0000256" key="8">
    <source>
        <dbReference type="ARBA" id="ARBA00023288"/>
    </source>
</evidence>
<accession>A0A022RIX4</accession>
<evidence type="ECO:0000256" key="10">
    <source>
        <dbReference type="SAM" id="SignalP"/>
    </source>
</evidence>
<dbReference type="SUPFAM" id="SSF47699">
    <property type="entry name" value="Bifunctional inhibitor/lipid-transfer protein/seed storage 2S albumin"/>
    <property type="match status" value="1"/>
</dbReference>
<dbReference type="STRING" id="4155.A0A022RIX4"/>
<dbReference type="CDD" id="cd00010">
    <property type="entry name" value="AAI_LTSS"/>
    <property type="match status" value="1"/>
</dbReference>
<proteinExistence type="inferred from homology"/>
<feature type="signal peptide" evidence="10">
    <location>
        <begin position="1"/>
        <end position="23"/>
    </location>
</feature>
<dbReference type="Pfam" id="PF14368">
    <property type="entry name" value="LTP_2"/>
    <property type="match status" value="1"/>
</dbReference>
<keyword evidence="7" id="KW-0325">Glycoprotein</keyword>
<keyword evidence="8" id="KW-0449">Lipoprotein</keyword>
<protein>
    <recommendedName>
        <fullName evidence="11">Bifunctional inhibitor/plant lipid transfer protein/seed storage helical domain-containing protein</fullName>
    </recommendedName>
</protein>
<keyword evidence="13" id="KW-1185">Reference proteome</keyword>
<dbReference type="KEGG" id="egt:105954704"/>
<sequence>MAISKSIFLCFVLICSWAYVGYSQVAAGSLDCVQKLMPCQPYLKSSSPLPPPPGCCLPLRDIIAKDSKCLCAVFTNSALLKSLNITQNDGLNLAKSCGANADSSLCKTGAAVPSGSPSPPAAPSTTNNSSTPSPPHKNAATALSGRVVGYLSTTAAILGLIISAF</sequence>
<evidence type="ECO:0000256" key="9">
    <source>
        <dbReference type="SAM" id="MobiDB-lite"/>
    </source>
</evidence>
<dbReference type="GO" id="GO:0098552">
    <property type="term" value="C:side of membrane"/>
    <property type="evidence" value="ECO:0007669"/>
    <property type="project" value="UniProtKB-KW"/>
</dbReference>
<evidence type="ECO:0000256" key="4">
    <source>
        <dbReference type="ARBA" id="ARBA00022622"/>
    </source>
</evidence>
<dbReference type="PhylomeDB" id="A0A022RIX4"/>
<dbReference type="Gene3D" id="1.10.110.10">
    <property type="entry name" value="Plant lipid-transfer and hydrophobic proteins"/>
    <property type="match status" value="1"/>
</dbReference>
<keyword evidence="5 10" id="KW-0732">Signal</keyword>
<dbReference type="OrthoDB" id="1925812at2759"/>
<dbReference type="InterPro" id="IPR043325">
    <property type="entry name" value="LTSS"/>
</dbReference>
<keyword evidence="4" id="KW-0336">GPI-anchor</keyword>
<dbReference type="AlphaFoldDB" id="A0A022RIX4"/>